<feature type="transmembrane region" description="Helical" evidence="1">
    <location>
        <begin position="34"/>
        <end position="51"/>
    </location>
</feature>
<evidence type="ECO:0000256" key="1">
    <source>
        <dbReference type="SAM" id="Phobius"/>
    </source>
</evidence>
<name>A0A914I9H5_GLORO</name>
<keyword evidence="1" id="KW-0812">Transmembrane</keyword>
<protein>
    <submittedName>
        <fullName evidence="3">Uncharacterized protein</fullName>
    </submittedName>
</protein>
<keyword evidence="2" id="KW-1185">Reference proteome</keyword>
<evidence type="ECO:0000313" key="3">
    <source>
        <dbReference type="WBParaSite" id="Gr19_v10_g814.t1"/>
    </source>
</evidence>
<keyword evidence="1" id="KW-0472">Membrane</keyword>
<keyword evidence="1" id="KW-1133">Transmembrane helix</keyword>
<dbReference type="Proteomes" id="UP000887572">
    <property type="component" value="Unplaced"/>
</dbReference>
<organism evidence="2 3">
    <name type="scientific">Globodera rostochiensis</name>
    <name type="common">Golden nematode worm</name>
    <name type="synonym">Heterodera rostochiensis</name>
    <dbReference type="NCBI Taxonomy" id="31243"/>
    <lineage>
        <taxon>Eukaryota</taxon>
        <taxon>Metazoa</taxon>
        <taxon>Ecdysozoa</taxon>
        <taxon>Nematoda</taxon>
        <taxon>Chromadorea</taxon>
        <taxon>Rhabditida</taxon>
        <taxon>Tylenchina</taxon>
        <taxon>Tylenchomorpha</taxon>
        <taxon>Tylenchoidea</taxon>
        <taxon>Heteroderidae</taxon>
        <taxon>Heteroderinae</taxon>
        <taxon>Globodera</taxon>
    </lineage>
</organism>
<feature type="transmembrane region" description="Helical" evidence="1">
    <location>
        <begin position="57"/>
        <end position="82"/>
    </location>
</feature>
<proteinExistence type="predicted"/>
<reference evidence="3" key="1">
    <citation type="submission" date="2022-11" db="UniProtKB">
        <authorList>
            <consortium name="WormBaseParasite"/>
        </authorList>
    </citation>
    <scope>IDENTIFICATION</scope>
</reference>
<evidence type="ECO:0000313" key="2">
    <source>
        <dbReference type="Proteomes" id="UP000887572"/>
    </source>
</evidence>
<dbReference type="AlphaFoldDB" id="A0A914I9H5"/>
<sequence>MPHWAWHNVRQVSSNGCSGECDYCLDYDAQTCSLVFLPLGLTLLFFGWLLFQKGHFAVGLVLVQLLAIIVLGICVFLLSMALRRCWRHVYGRARASPHKKCNNNSASEQQRLGRECDYCLNYDAQKCSLVFMP</sequence>
<accession>A0A914I9H5</accession>
<dbReference type="WBParaSite" id="Gr19_v10_g814.t1">
    <property type="protein sequence ID" value="Gr19_v10_g814.t1"/>
    <property type="gene ID" value="Gr19_v10_g814"/>
</dbReference>